<name>A0A4R0J6H1_9ACTN</name>
<comment type="caution">
    <text evidence="1">The sequence shown here is derived from an EMBL/GenBank/DDBJ whole genome shotgun (WGS) entry which is preliminary data.</text>
</comment>
<dbReference type="EMBL" id="SJKC01000001">
    <property type="protein sequence ID" value="TCC42101.1"/>
    <property type="molecule type" value="Genomic_DNA"/>
</dbReference>
<proteinExistence type="predicted"/>
<organism evidence="1 2">
    <name type="scientific">Kribbella speibonae</name>
    <dbReference type="NCBI Taxonomy" id="1572660"/>
    <lineage>
        <taxon>Bacteria</taxon>
        <taxon>Bacillati</taxon>
        <taxon>Actinomycetota</taxon>
        <taxon>Actinomycetes</taxon>
        <taxon>Propionibacteriales</taxon>
        <taxon>Kribbellaceae</taxon>
        <taxon>Kribbella</taxon>
    </lineage>
</organism>
<accession>A0A4R0J6H1</accession>
<dbReference type="Proteomes" id="UP000294225">
    <property type="component" value="Unassembled WGS sequence"/>
</dbReference>
<dbReference type="AlphaFoldDB" id="A0A4R0J6H1"/>
<reference evidence="1 2" key="1">
    <citation type="submission" date="2019-02" db="EMBL/GenBank/DDBJ databases">
        <title>Kribbella capetownensis sp. nov. and Kribbella speibonae sp. nov., isolated from soil.</title>
        <authorList>
            <person name="Curtis S.M."/>
            <person name="Norton I."/>
            <person name="Everest G.J."/>
            <person name="Meyers P.R."/>
        </authorList>
    </citation>
    <scope>NUCLEOTIDE SEQUENCE [LARGE SCALE GENOMIC DNA]</scope>
    <source>
        <strain evidence="1 2">YM55</strain>
    </source>
</reference>
<protein>
    <recommendedName>
        <fullName evidence="3">DUF3800 domain-containing protein</fullName>
    </recommendedName>
</protein>
<evidence type="ECO:0008006" key="3">
    <source>
        <dbReference type="Google" id="ProtNLM"/>
    </source>
</evidence>
<evidence type="ECO:0000313" key="2">
    <source>
        <dbReference type="Proteomes" id="UP000294225"/>
    </source>
</evidence>
<gene>
    <name evidence="1" type="ORF">E0H92_10870</name>
</gene>
<sequence>MADEKDPEDRLPVFLFLDESGTAPTDPLTMVGATAYHDVARAEAAIIDAYGRTLGDASLWHRSSKRRRFSEVGFHFTEDSESVGNTFLSALDSIDYRAYAAYSRNDAQLSTTDLIVAMYGTLLSSVLARYRDYKLTVVFEQNSTMDPLYGKIWSVLQNTIPGIGSATALRGTKSAPCLAATDYVLGVTRAHLLEGASDFQEGRFVALGRSYAYLIDFDDDRHLGGRKHPIL</sequence>
<evidence type="ECO:0000313" key="1">
    <source>
        <dbReference type="EMBL" id="TCC42101.1"/>
    </source>
</evidence>
<dbReference type="RefSeq" id="WP_131496126.1">
    <property type="nucleotide sequence ID" value="NZ_SJKC01000001.1"/>
</dbReference>